<reference evidence="2 3" key="1">
    <citation type="submission" date="2024-07" db="EMBL/GenBank/DDBJ databases">
        <title>Enhanced genomic and transcriptomic resources for Trichinella pseudospiralis and T. spiralis underpin the discovery of pronounced molecular differences between stages and species.</title>
        <authorList>
            <person name="Pasi K.K."/>
            <person name="La Rosa G."/>
            <person name="Gomez-Morales M.A."/>
            <person name="Tosini F."/>
            <person name="Sumanam S."/>
            <person name="Young N.D."/>
            <person name="Chang B.C."/>
            <person name="Robin G.B."/>
        </authorList>
    </citation>
    <scope>NUCLEOTIDE SEQUENCE [LARGE SCALE GENOMIC DNA]</scope>
    <source>
        <strain evidence="2">ISS534</strain>
    </source>
</reference>
<gene>
    <name evidence="2" type="ORF">TSPI_10748</name>
</gene>
<proteinExistence type="predicted"/>
<organism evidence="2 3">
    <name type="scientific">Trichinella spiralis</name>
    <name type="common">Trichina worm</name>
    <dbReference type="NCBI Taxonomy" id="6334"/>
    <lineage>
        <taxon>Eukaryota</taxon>
        <taxon>Metazoa</taxon>
        <taxon>Ecdysozoa</taxon>
        <taxon>Nematoda</taxon>
        <taxon>Enoplea</taxon>
        <taxon>Dorylaimia</taxon>
        <taxon>Trichinellida</taxon>
        <taxon>Trichinellidae</taxon>
        <taxon>Trichinella</taxon>
    </lineage>
</organism>
<protein>
    <submittedName>
        <fullName evidence="2">Golgi to ER traffic protein</fullName>
    </submittedName>
</protein>
<keyword evidence="3" id="KW-1185">Reference proteome</keyword>
<dbReference type="Proteomes" id="UP001558632">
    <property type="component" value="Unassembled WGS sequence"/>
</dbReference>
<sequence>MTRANAALLSTFTSASMWKGKWLLDGNFFLHDKPFLHCPRIKLIRAHWTNTKYSSSRLVANSSKRGKAHSSSNFLGLGEDSFFYSLNSQQNLFSKLNFNSSIIREKPPDIASLLSFLFFQQQVDGVNLTSANIFHHSHPPSTIRTDHDPVNWLVLIIISLLIYESAVLSNLEEWEKGKRTNIADVSLVFVDNAESRGKKPSAEKQEEEEKRGEA</sequence>
<comment type="caution">
    <text evidence="2">The sequence shown here is derived from an EMBL/GenBank/DDBJ whole genome shotgun (WGS) entry which is preliminary data.</text>
</comment>
<accession>A0ABR3L1Z3</accession>
<evidence type="ECO:0000313" key="2">
    <source>
        <dbReference type="EMBL" id="KAL1246300.1"/>
    </source>
</evidence>
<dbReference type="EMBL" id="JBEUSY010000016">
    <property type="protein sequence ID" value="KAL1246300.1"/>
    <property type="molecule type" value="Genomic_DNA"/>
</dbReference>
<name>A0ABR3L1Z3_TRISP</name>
<feature type="region of interest" description="Disordered" evidence="1">
    <location>
        <begin position="194"/>
        <end position="214"/>
    </location>
</feature>
<evidence type="ECO:0000313" key="3">
    <source>
        <dbReference type="Proteomes" id="UP001558632"/>
    </source>
</evidence>
<evidence type="ECO:0000256" key="1">
    <source>
        <dbReference type="SAM" id="MobiDB-lite"/>
    </source>
</evidence>